<protein>
    <submittedName>
        <fullName evidence="1">PIN domain-containing protein</fullName>
    </submittedName>
</protein>
<gene>
    <name evidence="1" type="ORF">C5S46_00585</name>
</gene>
<evidence type="ECO:0000313" key="2">
    <source>
        <dbReference type="Proteomes" id="UP000315423"/>
    </source>
</evidence>
<accession>A0AC61SCL4</accession>
<organism evidence="1 2">
    <name type="scientific">Candidatus Methanomarinus sp</name>
    <dbReference type="NCBI Taxonomy" id="3386244"/>
    <lineage>
        <taxon>Archaea</taxon>
        <taxon>Methanobacteriati</taxon>
        <taxon>Methanobacteriota</taxon>
        <taxon>Stenosarchaea group</taxon>
        <taxon>Methanomicrobia</taxon>
        <taxon>Methanosarcinales</taxon>
        <taxon>ANME-2 cluster</taxon>
        <taxon>Candidatus Methanocomedenaceae</taxon>
        <taxon>Candidatus Methanomarinus</taxon>
    </lineage>
</organism>
<reference evidence="1" key="1">
    <citation type="submission" date="2018-09" db="EMBL/GenBank/DDBJ databases">
        <title>A genomic encyclopedia of anaerobic methanotrophic archaea.</title>
        <authorList>
            <person name="Skennerton C.T."/>
            <person name="Chadwick G.L."/>
            <person name="Laso-Perez R."/>
            <person name="Leu A.O."/>
            <person name="Speth D.R."/>
            <person name="Yu H."/>
            <person name="Morgan-Lang C."/>
            <person name="Hatzenpichler R."/>
            <person name="Goudeau D."/>
            <person name="Malmstrom R."/>
            <person name="Woyke T."/>
            <person name="Hallam S."/>
            <person name="Tyson G.W."/>
            <person name="Wegener G."/>
            <person name="Boetius A."/>
            <person name="Orphan V.J."/>
        </authorList>
    </citation>
    <scope>NUCLEOTIDE SEQUENCE</scope>
    <source>
        <strain evidence="1">CONS3730D10UFb2</strain>
    </source>
</reference>
<comment type="caution">
    <text evidence="1">The sequence shown here is derived from an EMBL/GenBank/DDBJ whole genome shotgun (WGS) entry which is preliminary data.</text>
</comment>
<dbReference type="EMBL" id="QYBA01000017">
    <property type="protein sequence ID" value="TKY92446.1"/>
    <property type="molecule type" value="Genomic_DNA"/>
</dbReference>
<sequence length="128" mass="14665">MIFVDSSFFIAIVREKDKWHSDALELAQKINESMMISDLIISESVTLVGSLEGGKAGKLLYEYFMDNCEICFVYEEILTKAIDTFLKYDGSISLADAASVEIMKKHRINKILSFDSDFDKINEIERIY</sequence>
<name>A0AC61SCL4_9EURY</name>
<dbReference type="Proteomes" id="UP000315423">
    <property type="component" value="Unassembled WGS sequence"/>
</dbReference>
<proteinExistence type="predicted"/>
<evidence type="ECO:0000313" key="1">
    <source>
        <dbReference type="EMBL" id="TKY92446.1"/>
    </source>
</evidence>